<accession>A0A1H6FD92</accession>
<gene>
    <name evidence="2" type="ORF">MBHS_03164</name>
</gene>
<organism evidence="2 3">
    <name type="scientific">Candidatus Venteria ishoeyi</name>
    <dbReference type="NCBI Taxonomy" id="1899563"/>
    <lineage>
        <taxon>Bacteria</taxon>
        <taxon>Pseudomonadati</taxon>
        <taxon>Pseudomonadota</taxon>
        <taxon>Gammaproteobacteria</taxon>
        <taxon>Thiotrichales</taxon>
        <taxon>Thiotrichaceae</taxon>
        <taxon>Venteria</taxon>
    </lineage>
</organism>
<sequence length="184" mass="20944">MSKQEQDQSEKLEAQLEQSYNTLMQRVKESLNQTREGVGNLRQYIDTAVNKAIELEEINDMEARKLGNYLHRDVQDAAKFLVETGKELKDWMRFDLSLIEGRILDSFSGMVDYTRIELDKIAEQAQADTHIHTGEIASPGTIACNACGKEMTFHKPGRIPPCPACHKTEFSRVWNEPDAKNNAE</sequence>
<keyword evidence="1" id="KW-0175">Coiled coil</keyword>
<evidence type="ECO:0000256" key="1">
    <source>
        <dbReference type="SAM" id="Coils"/>
    </source>
</evidence>
<proteinExistence type="predicted"/>
<feature type="coiled-coil region" evidence="1">
    <location>
        <begin position="2"/>
        <end position="33"/>
    </location>
</feature>
<keyword evidence="3" id="KW-1185">Reference proteome</keyword>
<dbReference type="AlphaFoldDB" id="A0A1H6FD92"/>
<dbReference type="InterPro" id="IPR009912">
    <property type="entry name" value="DUF1451"/>
</dbReference>
<dbReference type="EMBL" id="FMSV02000528">
    <property type="protein sequence ID" value="SEH07289.1"/>
    <property type="molecule type" value="Genomic_DNA"/>
</dbReference>
<evidence type="ECO:0000313" key="2">
    <source>
        <dbReference type="EMBL" id="SEH07289.1"/>
    </source>
</evidence>
<name>A0A1H6FD92_9GAMM</name>
<protein>
    <submittedName>
        <fullName evidence="2">Uncharacterized protein</fullName>
    </submittedName>
</protein>
<reference evidence="2 3" key="1">
    <citation type="submission" date="2016-10" db="EMBL/GenBank/DDBJ databases">
        <authorList>
            <person name="de Groot N.N."/>
        </authorList>
    </citation>
    <scope>NUCLEOTIDE SEQUENCE [LARGE SCALE GENOMIC DNA]</scope>
    <source>
        <strain evidence="2">MBHS1</strain>
    </source>
</reference>
<dbReference type="RefSeq" id="WP_103920952.1">
    <property type="nucleotide sequence ID" value="NZ_FMSV02000528.1"/>
</dbReference>
<dbReference type="Proteomes" id="UP000236724">
    <property type="component" value="Unassembled WGS sequence"/>
</dbReference>
<dbReference type="Pfam" id="PF07295">
    <property type="entry name" value="DUF1451"/>
    <property type="match status" value="1"/>
</dbReference>
<dbReference type="OrthoDB" id="3174978at2"/>
<evidence type="ECO:0000313" key="3">
    <source>
        <dbReference type="Proteomes" id="UP000236724"/>
    </source>
</evidence>